<dbReference type="InterPro" id="IPR029045">
    <property type="entry name" value="ClpP/crotonase-like_dom_sf"/>
</dbReference>
<sequence length="260" mass="26709">MTPAPEDPLVVDGSAGLTTLRLQRPHRRNALDHTLLERLLSELRAAARRGDAALVLTGGDSYFSSGGDVASMPSAADGLFGPASRLALVHEVVETIARTDVVVVAAVEGYAVGAAWGLVLACDLVVAAEDAFFAAPFAARGLTADAGTAYHLPRRLGPQRAARHLLLGERLSAPAAADAGLVSEVVPAGTATARATEIAARLAAGPRGSNALTKRLAARAHAGLADFLASERVAVSLAGQGPDAAEGRAAFTERREPRFT</sequence>
<dbReference type="Proteomes" id="UP000549695">
    <property type="component" value="Unassembled WGS sequence"/>
</dbReference>
<evidence type="ECO:0000313" key="4">
    <source>
        <dbReference type="Proteomes" id="UP000549695"/>
    </source>
</evidence>
<dbReference type="InterPro" id="IPR001753">
    <property type="entry name" value="Enoyl-CoA_hydra/iso"/>
</dbReference>
<dbReference type="GeneID" id="98050386"/>
<reference evidence="3 4" key="1">
    <citation type="submission" date="2020-07" db="EMBL/GenBank/DDBJ databases">
        <title>Sequencing the genomes of 1000 actinobacteria strains.</title>
        <authorList>
            <person name="Klenk H.-P."/>
        </authorList>
    </citation>
    <scope>NUCLEOTIDE SEQUENCE [LARGE SCALE GENOMIC DNA]</scope>
    <source>
        <strain evidence="3 4">DSM 44749</strain>
    </source>
</reference>
<name>A0A852VY84_PSEA5</name>
<dbReference type="Gene3D" id="3.90.226.10">
    <property type="entry name" value="2-enoyl-CoA Hydratase, Chain A, domain 1"/>
    <property type="match status" value="1"/>
</dbReference>
<gene>
    <name evidence="3" type="ORF">HDA37_000566</name>
</gene>
<dbReference type="InterPro" id="IPR018376">
    <property type="entry name" value="Enoyl-CoA_hyd/isom_CS"/>
</dbReference>
<dbReference type="Pfam" id="PF00378">
    <property type="entry name" value="ECH_1"/>
    <property type="match status" value="1"/>
</dbReference>
<dbReference type="RefSeq" id="WP_179760130.1">
    <property type="nucleotide sequence ID" value="NZ_BAAAJZ010000011.1"/>
</dbReference>
<dbReference type="AlphaFoldDB" id="A0A852VY84"/>
<dbReference type="PROSITE" id="PS00166">
    <property type="entry name" value="ENOYL_COA_HYDRATASE"/>
    <property type="match status" value="1"/>
</dbReference>
<dbReference type="PANTHER" id="PTHR43459:SF1">
    <property type="entry name" value="EG:BACN32G11.4 PROTEIN"/>
    <property type="match status" value="1"/>
</dbReference>
<dbReference type="PANTHER" id="PTHR43459">
    <property type="entry name" value="ENOYL-COA HYDRATASE"/>
    <property type="match status" value="1"/>
</dbReference>
<organism evidence="3 4">
    <name type="scientific">Pseudonocardia alni</name>
    <name type="common">Amycolata alni</name>
    <dbReference type="NCBI Taxonomy" id="33907"/>
    <lineage>
        <taxon>Bacteria</taxon>
        <taxon>Bacillati</taxon>
        <taxon>Actinomycetota</taxon>
        <taxon>Actinomycetes</taxon>
        <taxon>Pseudonocardiales</taxon>
        <taxon>Pseudonocardiaceae</taxon>
        <taxon>Pseudonocardia</taxon>
    </lineage>
</organism>
<keyword evidence="3" id="KW-0413">Isomerase</keyword>
<evidence type="ECO:0000256" key="1">
    <source>
        <dbReference type="ARBA" id="ARBA00005254"/>
    </source>
</evidence>
<accession>A0A852VY84</accession>
<dbReference type="CDD" id="cd06558">
    <property type="entry name" value="crotonase-like"/>
    <property type="match status" value="1"/>
</dbReference>
<dbReference type="GO" id="GO:0016853">
    <property type="term" value="F:isomerase activity"/>
    <property type="evidence" value="ECO:0007669"/>
    <property type="project" value="UniProtKB-KW"/>
</dbReference>
<evidence type="ECO:0000256" key="2">
    <source>
        <dbReference type="RuleBase" id="RU003707"/>
    </source>
</evidence>
<evidence type="ECO:0000313" key="3">
    <source>
        <dbReference type="EMBL" id="NYG00281.1"/>
    </source>
</evidence>
<dbReference type="InterPro" id="IPR014748">
    <property type="entry name" value="Enoyl-CoA_hydra_C"/>
</dbReference>
<comment type="similarity">
    <text evidence="1 2">Belongs to the enoyl-CoA hydratase/isomerase family.</text>
</comment>
<dbReference type="EC" id="5.3.3.18" evidence="3"/>
<proteinExistence type="inferred from homology"/>
<keyword evidence="4" id="KW-1185">Reference proteome</keyword>
<dbReference type="SUPFAM" id="SSF52096">
    <property type="entry name" value="ClpP/crotonase"/>
    <property type="match status" value="1"/>
</dbReference>
<protein>
    <submittedName>
        <fullName evidence="3">2-(1,2-epoxy-1,2-dihydrophenyl)acetyl-CoA isomerase</fullName>
        <ecNumber evidence="3">5.3.3.18</ecNumber>
    </submittedName>
</protein>
<dbReference type="Gene3D" id="1.10.12.10">
    <property type="entry name" value="Lyase 2-enoyl-coa Hydratase, Chain A, domain 2"/>
    <property type="match status" value="1"/>
</dbReference>
<comment type="caution">
    <text evidence="3">The sequence shown here is derived from an EMBL/GenBank/DDBJ whole genome shotgun (WGS) entry which is preliminary data.</text>
</comment>
<dbReference type="EMBL" id="JACCCZ010000001">
    <property type="protein sequence ID" value="NYG00281.1"/>
    <property type="molecule type" value="Genomic_DNA"/>
</dbReference>